<evidence type="ECO:0000313" key="2">
    <source>
        <dbReference type="Proteomes" id="UP000706333"/>
    </source>
</evidence>
<sequence>MPHLHKMALQAIPAGTRLIAEMQPTPACGHLVHQFADMIGTVRHRAPLADLTAALAARNRDRERRLVDIQPDERAIL</sequence>
<evidence type="ECO:0000313" key="1">
    <source>
        <dbReference type="EMBL" id="MBK5926682.1"/>
    </source>
</evidence>
<keyword evidence="2" id="KW-1185">Reference proteome</keyword>
<gene>
    <name evidence="1" type="ORF">CCR87_04860</name>
</gene>
<comment type="caution">
    <text evidence="1">The sequence shown here is derived from an EMBL/GenBank/DDBJ whole genome shotgun (WGS) entry which is preliminary data.</text>
</comment>
<dbReference type="Proteomes" id="UP000706333">
    <property type="component" value="Unassembled WGS sequence"/>
</dbReference>
<dbReference type="AlphaFoldDB" id="A0A934TK41"/>
<name>A0A934TK41_9RHOB</name>
<reference evidence="1" key="2">
    <citation type="journal article" date="2020" name="Microorganisms">
        <title>Osmotic Adaptation and Compatible Solute Biosynthesis of Phototrophic Bacteria as Revealed from Genome Analyses.</title>
        <authorList>
            <person name="Imhoff J.F."/>
            <person name="Rahn T."/>
            <person name="Kunzel S."/>
            <person name="Keller A."/>
            <person name="Neulinger S.C."/>
        </authorList>
    </citation>
    <scope>NUCLEOTIDE SEQUENCE</scope>
    <source>
        <strain evidence="1">LMG 28126</strain>
    </source>
</reference>
<reference evidence="1" key="1">
    <citation type="submission" date="2017-05" db="EMBL/GenBank/DDBJ databases">
        <authorList>
            <person name="Imhoff J.F."/>
            <person name="Rahn T."/>
            <person name="Kuenzel S."/>
            <person name="Neulinger S.C."/>
        </authorList>
    </citation>
    <scope>NUCLEOTIDE SEQUENCE</scope>
    <source>
        <strain evidence="1">LMG 28126</strain>
    </source>
</reference>
<accession>A0A934TK41</accession>
<organism evidence="1 2">
    <name type="scientific">Rhodobaculum claviforme</name>
    <dbReference type="NCBI Taxonomy" id="1549854"/>
    <lineage>
        <taxon>Bacteria</taxon>
        <taxon>Pseudomonadati</taxon>
        <taxon>Pseudomonadota</taxon>
        <taxon>Alphaproteobacteria</taxon>
        <taxon>Rhodobacterales</taxon>
        <taxon>Paracoccaceae</taxon>
        <taxon>Rhodobaculum</taxon>
    </lineage>
</organism>
<dbReference type="EMBL" id="NHSD01000153">
    <property type="protein sequence ID" value="MBK5926682.1"/>
    <property type="molecule type" value="Genomic_DNA"/>
</dbReference>
<proteinExistence type="predicted"/>
<protein>
    <submittedName>
        <fullName evidence="1">Uncharacterized protein</fullName>
    </submittedName>
</protein>